<feature type="compositionally biased region" description="Polar residues" evidence="1">
    <location>
        <begin position="849"/>
        <end position="861"/>
    </location>
</feature>
<feature type="compositionally biased region" description="Low complexity" evidence="1">
    <location>
        <begin position="164"/>
        <end position="178"/>
    </location>
</feature>
<evidence type="ECO:0000313" key="2">
    <source>
        <dbReference type="EnsemblMetazoa" id="PPAI000205-PA"/>
    </source>
</evidence>
<name>A0A1B0CYN3_PHLPP</name>
<protein>
    <recommendedName>
        <fullName evidence="4">FAM21/CAPZIP domain-containing protein</fullName>
    </recommendedName>
</protein>
<dbReference type="EnsemblMetazoa" id="PPAI000205-RA">
    <property type="protein sequence ID" value="PPAI000205-PA"/>
    <property type="gene ID" value="PPAI000205"/>
</dbReference>
<feature type="compositionally biased region" description="Basic and acidic residues" evidence="1">
    <location>
        <begin position="63"/>
        <end position="73"/>
    </location>
</feature>
<dbReference type="EMBL" id="AJVK01009252">
    <property type="status" value="NOT_ANNOTATED_CDS"/>
    <property type="molecule type" value="Genomic_DNA"/>
</dbReference>
<feature type="compositionally biased region" description="Low complexity" evidence="1">
    <location>
        <begin position="257"/>
        <end position="275"/>
    </location>
</feature>
<feature type="region of interest" description="Disordered" evidence="1">
    <location>
        <begin position="840"/>
        <end position="964"/>
    </location>
</feature>
<feature type="compositionally biased region" description="Acidic residues" evidence="1">
    <location>
        <begin position="151"/>
        <end position="163"/>
    </location>
</feature>
<feature type="compositionally biased region" description="Basic and acidic residues" evidence="1">
    <location>
        <begin position="458"/>
        <end position="526"/>
    </location>
</feature>
<organism evidence="2 3">
    <name type="scientific">Phlebotomus papatasi</name>
    <name type="common">Sandfly</name>
    <dbReference type="NCBI Taxonomy" id="29031"/>
    <lineage>
        <taxon>Eukaryota</taxon>
        <taxon>Metazoa</taxon>
        <taxon>Ecdysozoa</taxon>
        <taxon>Arthropoda</taxon>
        <taxon>Hexapoda</taxon>
        <taxon>Insecta</taxon>
        <taxon>Pterygota</taxon>
        <taxon>Neoptera</taxon>
        <taxon>Endopterygota</taxon>
        <taxon>Diptera</taxon>
        <taxon>Nematocera</taxon>
        <taxon>Psychodoidea</taxon>
        <taxon>Psychodidae</taxon>
        <taxon>Phlebotomus</taxon>
        <taxon>Phlebotomus</taxon>
    </lineage>
</organism>
<proteinExistence type="predicted"/>
<feature type="compositionally biased region" description="Basic and acidic residues" evidence="1">
    <location>
        <begin position="288"/>
        <end position="304"/>
    </location>
</feature>
<dbReference type="VEuPathDB" id="VectorBase:PPAI000205"/>
<reference evidence="2" key="1">
    <citation type="submission" date="2022-08" db="UniProtKB">
        <authorList>
            <consortium name="EnsemblMetazoa"/>
        </authorList>
    </citation>
    <scope>IDENTIFICATION</scope>
    <source>
        <strain evidence="2">Israel</strain>
    </source>
</reference>
<dbReference type="AlphaFoldDB" id="A0A1B0CYN3"/>
<feature type="region of interest" description="Disordered" evidence="1">
    <location>
        <begin position="151"/>
        <end position="182"/>
    </location>
</feature>
<feature type="compositionally biased region" description="Acidic residues" evidence="1">
    <location>
        <begin position="432"/>
        <end position="442"/>
    </location>
</feature>
<feature type="region of interest" description="Disordered" evidence="1">
    <location>
        <begin position="52"/>
        <end position="78"/>
    </location>
</feature>
<feature type="compositionally biased region" description="Basic residues" evidence="1">
    <location>
        <begin position="903"/>
        <end position="917"/>
    </location>
</feature>
<evidence type="ECO:0000313" key="3">
    <source>
        <dbReference type="Proteomes" id="UP000092462"/>
    </source>
</evidence>
<feature type="region of interest" description="Disordered" evidence="1">
    <location>
        <begin position="228"/>
        <end position="357"/>
    </location>
</feature>
<feature type="compositionally biased region" description="Basic and acidic residues" evidence="1">
    <location>
        <begin position="769"/>
        <end position="782"/>
    </location>
</feature>
<evidence type="ECO:0008006" key="4">
    <source>
        <dbReference type="Google" id="ProtNLM"/>
    </source>
</evidence>
<dbReference type="Proteomes" id="UP000092462">
    <property type="component" value="Unassembled WGS sequence"/>
</dbReference>
<sequence>MKDISRNLEVRCRETKLRINQMCLSGEEVNVQLGNVTNRLLALQHTQFVENRVQEDEDVPGTTEKKTERDPEPRQLSPMSSIKSILAESVACLNKCYEKIEVQLDEDSDDDDEPGKSVVFRPRDPFAHRPLPFLIGSKEFKEKWHVGLVDSESDTENEAEDQYSESGSESGHSVSLRSAGGNISGSEADSVWGLQATSNALAHKSASQISLEDDRFSKVSDQPEIFNPVPAQRAYFQPPKLTPRTNPPANPVTNLFSSSPPKVPSTSKAPGLFDDLVGDDFDTPAAKTDSKPPRFFRDQPDSRKTVNLFDDEPPEFEAPPKSSNQKSNQTGLFLDSDNDEDKDVFVPPTRPQKKEVPVIAKKVDISTNLFNEEPPVDDFHEVLKKAPVNLFDDNDDEFNSFMSSLSTSTKKNSQIEKKASENLTKPKLSNLFDDDDEPDDFFDTLLKGSKSKVKPQPAKREIQSQKKDVKAQDMKNEVPKEEVKKDESKAEVKKDVSKEEVEKDVPKADVKHEIPMQITKTDEKLPTKSKNMSLFNDSDDDDDIFAGAKKKTETTKKDQDQKESLEDKLSKHETVRSSADEKPSPSQDNFPEIKAMPEESPESIQEVQRNKEQKEILIQDPPQKSDEVKNVADSFEAKPPEDWLEASQNFHAGPPPLPSDPSPTNIFNEPPVDEEFPTAKRESKAPGLFDDLEDDEDDFFVPKSQLERPHKSTNLFLFDDLPPDDDLFVDRKVVSEVFYDDFAESFPPEVTSVNATGNSYLFNDQPPADDWHEEKVKSEKKSLFSTSSSQDEPDEVFASARSLIKSHENPENPPEEPINKPKIVPNKLNKTMAINVAALLPGAKRPSFKNAQESSRDNPPNETLDIPPESPKEKVEEVSKELDEKIVEVTDDSGGLLTNLNKNRAKIPQKRKPSTRRGRQETYRKSLIVENDEKQENTHNSLFEDDPSEKDNIGKLASVEEPVRNKKLPQVITDDLFSETDPEIAIETEKNEIVRETKAMKTSEKPRNSLQKNSQSVSKSLFDSDDEDDSDIFSTKKPKNVSKSTSEPTKIAPKSTSLFGDSDDDDDDLFGTSSKTNNVKITAPITKVDKKIVKKSAAGADPLADLF</sequence>
<feature type="region of interest" description="Disordered" evidence="1">
    <location>
        <begin position="983"/>
        <end position="1076"/>
    </location>
</feature>
<feature type="compositionally biased region" description="Polar residues" evidence="1">
    <location>
        <begin position="1008"/>
        <end position="1017"/>
    </location>
</feature>
<feature type="compositionally biased region" description="Basic and acidic residues" evidence="1">
    <location>
        <begin position="987"/>
        <end position="1007"/>
    </location>
</feature>
<dbReference type="VEuPathDB" id="VectorBase:PPAPM1_001630"/>
<feature type="region of interest" description="Disordered" evidence="1">
    <location>
        <begin position="402"/>
        <end position="696"/>
    </location>
</feature>
<keyword evidence="3" id="KW-1185">Reference proteome</keyword>
<feature type="compositionally biased region" description="Polar residues" evidence="1">
    <location>
        <begin position="402"/>
        <end position="412"/>
    </location>
</feature>
<feature type="compositionally biased region" description="Polar residues" evidence="1">
    <location>
        <begin position="321"/>
        <end position="331"/>
    </location>
</feature>
<dbReference type="EMBL" id="AJVK01009251">
    <property type="status" value="NOT_ANNOTATED_CDS"/>
    <property type="molecule type" value="Genomic_DNA"/>
</dbReference>
<accession>A0A1B0CYN3</accession>
<evidence type="ECO:0000256" key="1">
    <source>
        <dbReference type="SAM" id="MobiDB-lite"/>
    </source>
</evidence>
<feature type="region of interest" description="Disordered" evidence="1">
    <location>
        <begin position="757"/>
        <end position="823"/>
    </location>
</feature>
<feature type="compositionally biased region" description="Basic and acidic residues" evidence="1">
    <location>
        <begin position="608"/>
        <end position="641"/>
    </location>
</feature>
<feature type="compositionally biased region" description="Basic and acidic residues" evidence="1">
    <location>
        <begin position="550"/>
        <end position="583"/>
    </location>
</feature>
<feature type="compositionally biased region" description="Basic and acidic residues" evidence="1">
    <location>
        <begin position="870"/>
        <end position="888"/>
    </location>
</feature>